<dbReference type="Gene3D" id="3.90.330.10">
    <property type="entry name" value="Nitrile hydratase alpha /Thiocyanate hydrolase gamma"/>
    <property type="match status" value="2"/>
</dbReference>
<evidence type="ECO:0000313" key="3">
    <source>
        <dbReference type="EMBL" id="MFC0393467.1"/>
    </source>
</evidence>
<dbReference type="SUPFAM" id="SSF56209">
    <property type="entry name" value="Nitrile hydratase alpha chain"/>
    <property type="match status" value="1"/>
</dbReference>
<dbReference type="Proteomes" id="UP001589818">
    <property type="component" value="Unassembled WGS sequence"/>
</dbReference>
<evidence type="ECO:0000256" key="1">
    <source>
        <dbReference type="ARBA" id="ARBA00022723"/>
    </source>
</evidence>
<name>A0ABV6JCI1_9BACL</name>
<gene>
    <name evidence="3" type="ORF">ACFFJ8_19070</name>
</gene>
<dbReference type="NCBIfam" id="TIGR03793">
    <property type="entry name" value="leader_NHLP"/>
    <property type="match status" value="1"/>
</dbReference>
<protein>
    <submittedName>
        <fullName evidence="3">NHLP leader peptide family RiPP</fullName>
    </submittedName>
</protein>
<dbReference type="EMBL" id="JBHLVF010000033">
    <property type="protein sequence ID" value="MFC0393467.1"/>
    <property type="molecule type" value="Genomic_DNA"/>
</dbReference>
<dbReference type="RefSeq" id="WP_204821481.1">
    <property type="nucleotide sequence ID" value="NZ_JANHOF010000014.1"/>
</dbReference>
<keyword evidence="4" id="KW-1185">Reference proteome</keyword>
<dbReference type="Pfam" id="PF02979">
    <property type="entry name" value="NHase_alpha"/>
    <property type="match status" value="1"/>
</dbReference>
<sequence>MDQKQELYNQIIEKAWSDAAFKAKLLADPHAAILESFNVEIPADIQLTALEETPTKFYIVIPPNPEVSAPNGQW</sequence>
<reference evidence="3 4" key="1">
    <citation type="submission" date="2024-09" db="EMBL/GenBank/DDBJ databases">
        <authorList>
            <person name="Sun Q."/>
            <person name="Mori K."/>
        </authorList>
    </citation>
    <scope>NUCLEOTIDE SEQUENCE [LARGE SCALE GENOMIC DNA]</scope>
    <source>
        <strain evidence="3 4">CCM 4839</strain>
    </source>
</reference>
<dbReference type="InterPro" id="IPR036648">
    <property type="entry name" value="CN_Hdrase_a/SCN_Hdrase_g_sf"/>
</dbReference>
<dbReference type="InterPro" id="IPR004232">
    <property type="entry name" value="CN_Hdrtase_a/SCN_Hdrlase_g"/>
</dbReference>
<organism evidence="3 4">
    <name type="scientific">Paenibacillus mendelii</name>
    <dbReference type="NCBI Taxonomy" id="206163"/>
    <lineage>
        <taxon>Bacteria</taxon>
        <taxon>Bacillati</taxon>
        <taxon>Bacillota</taxon>
        <taxon>Bacilli</taxon>
        <taxon>Bacillales</taxon>
        <taxon>Paenibacillaceae</taxon>
        <taxon>Paenibacillus</taxon>
    </lineage>
</organism>
<evidence type="ECO:0000259" key="2">
    <source>
        <dbReference type="Pfam" id="PF02979"/>
    </source>
</evidence>
<accession>A0ABV6JCI1</accession>
<proteinExistence type="predicted"/>
<evidence type="ECO:0000313" key="4">
    <source>
        <dbReference type="Proteomes" id="UP001589818"/>
    </source>
</evidence>
<comment type="caution">
    <text evidence="3">The sequence shown here is derived from an EMBL/GenBank/DDBJ whole genome shotgun (WGS) entry which is preliminary data.</text>
</comment>
<feature type="domain" description="Nitrile hydratase alpha/Thiocyanate hydrolase gamma" evidence="2">
    <location>
        <begin position="9"/>
        <end position="61"/>
    </location>
</feature>
<keyword evidence="1" id="KW-0479">Metal-binding</keyword>
<dbReference type="InterPro" id="IPR022513">
    <property type="entry name" value="TOMM_pelo"/>
</dbReference>